<protein>
    <submittedName>
        <fullName evidence="2">LysM peptidoglycan-binding domain-containing protein</fullName>
    </submittedName>
</protein>
<dbReference type="AlphaFoldDB" id="A0A9D2CRB0"/>
<evidence type="ECO:0000313" key="3">
    <source>
        <dbReference type="Proteomes" id="UP000886750"/>
    </source>
</evidence>
<comment type="caution">
    <text evidence="2">The sequence shown here is derived from an EMBL/GenBank/DDBJ whole genome shotgun (WGS) entry which is preliminary data.</text>
</comment>
<dbReference type="CDD" id="cd00118">
    <property type="entry name" value="LysM"/>
    <property type="match status" value="2"/>
</dbReference>
<accession>A0A9D2CRB0</accession>
<dbReference type="SUPFAM" id="SSF54106">
    <property type="entry name" value="LysM domain"/>
    <property type="match status" value="1"/>
</dbReference>
<proteinExistence type="predicted"/>
<dbReference type="InterPro" id="IPR018392">
    <property type="entry name" value="LysM"/>
</dbReference>
<gene>
    <name evidence="2" type="ORF">H9729_04355</name>
</gene>
<reference evidence="2" key="1">
    <citation type="journal article" date="2021" name="PeerJ">
        <title>Extensive microbial diversity within the chicken gut microbiome revealed by metagenomics and culture.</title>
        <authorList>
            <person name="Gilroy R."/>
            <person name="Ravi A."/>
            <person name="Getino M."/>
            <person name="Pursley I."/>
            <person name="Horton D.L."/>
            <person name="Alikhan N.F."/>
            <person name="Baker D."/>
            <person name="Gharbi K."/>
            <person name="Hall N."/>
            <person name="Watson M."/>
            <person name="Adriaenssens E.M."/>
            <person name="Foster-Nyarko E."/>
            <person name="Jarju S."/>
            <person name="Secka A."/>
            <person name="Antonio M."/>
            <person name="Oren A."/>
            <person name="Chaudhuri R.R."/>
            <person name="La Ragione R."/>
            <person name="Hildebrand F."/>
            <person name="Pallen M.J."/>
        </authorList>
    </citation>
    <scope>NUCLEOTIDE SEQUENCE</scope>
    <source>
        <strain evidence="2">1345</strain>
    </source>
</reference>
<feature type="domain" description="LysM" evidence="1">
    <location>
        <begin position="14"/>
        <end position="56"/>
    </location>
</feature>
<dbReference type="SMART" id="SM00257">
    <property type="entry name" value="LysM"/>
    <property type="match status" value="2"/>
</dbReference>
<reference evidence="2" key="2">
    <citation type="submission" date="2021-04" db="EMBL/GenBank/DDBJ databases">
        <authorList>
            <person name="Gilroy R."/>
        </authorList>
    </citation>
    <scope>NUCLEOTIDE SEQUENCE</scope>
    <source>
        <strain evidence="2">1345</strain>
    </source>
</reference>
<evidence type="ECO:0000259" key="1">
    <source>
        <dbReference type="SMART" id="SM00257"/>
    </source>
</evidence>
<dbReference type="InterPro" id="IPR036779">
    <property type="entry name" value="LysM_dom_sf"/>
</dbReference>
<dbReference type="Pfam" id="PF01476">
    <property type="entry name" value="LysM"/>
    <property type="match status" value="2"/>
</dbReference>
<name>A0A9D2CRB0_9FIRM</name>
<organism evidence="2 3">
    <name type="scientific">Candidatus Borkfalkia excrementigallinarum</name>
    <dbReference type="NCBI Taxonomy" id="2838506"/>
    <lineage>
        <taxon>Bacteria</taxon>
        <taxon>Bacillati</taxon>
        <taxon>Bacillota</taxon>
        <taxon>Clostridia</taxon>
        <taxon>Christensenellales</taxon>
        <taxon>Christensenellaceae</taxon>
        <taxon>Candidatus Borkfalkia</taxon>
    </lineage>
</organism>
<sequence>MFELKDCGANPLGLYEVKEGDTAQSVCAAFGIPPALLIHENNLKAFPPAGALLVLPPGEDIYVVQAGDTVASVCEKFGLREQDFIDINGCSYVYPTQRVCVRRRRGDNSGPVFG</sequence>
<dbReference type="Gene3D" id="3.10.350.10">
    <property type="entry name" value="LysM domain"/>
    <property type="match status" value="1"/>
</dbReference>
<dbReference type="Proteomes" id="UP000886750">
    <property type="component" value="Unassembled WGS sequence"/>
</dbReference>
<dbReference type="EMBL" id="DXCQ01000030">
    <property type="protein sequence ID" value="HIY96899.1"/>
    <property type="molecule type" value="Genomic_DNA"/>
</dbReference>
<evidence type="ECO:0000313" key="2">
    <source>
        <dbReference type="EMBL" id="HIY96899.1"/>
    </source>
</evidence>
<feature type="domain" description="LysM" evidence="1">
    <location>
        <begin position="61"/>
        <end position="102"/>
    </location>
</feature>